<evidence type="ECO:0000256" key="10">
    <source>
        <dbReference type="NCBIfam" id="TIGR01397"/>
    </source>
</evidence>
<sequence>MSDILSQNEIDALLAALSTGEVKAEEIKKESEKKVKPYDFKRPNKFSKEQLNTLSMIHENFARLLTTYLSAQLRTFVQINVFFVEQMTYNEFISSLPNPSLISVVDFSPLKGAAIMEINPSIAFSIIDRLLGGPGDYSGKLREPTEIETTIIEKIFTKMTSILNEAWKDIENIQTKMEKLETNSQFVQLVSPNEAVALITFNAKIGKTEGMINICIPHIVLEPIMPKLSTRIWLATTGQEQSSSAKEVIIDKVHDTKIQLRVELGRASITIGEFLGLSVGDVIRLNRDIKDGVDVRIRDKLKFSGSVGIHRNKMAVKVQKIYYEKEGSYE</sequence>
<evidence type="ECO:0000256" key="9">
    <source>
        <dbReference type="ARBA" id="ARBA00023143"/>
    </source>
</evidence>
<evidence type="ECO:0000313" key="13">
    <source>
        <dbReference type="Proteomes" id="UP000062160"/>
    </source>
</evidence>
<dbReference type="InterPro" id="IPR001689">
    <property type="entry name" value="Flag_FliM"/>
</dbReference>
<evidence type="ECO:0000256" key="5">
    <source>
        <dbReference type="ARBA" id="ARBA00022475"/>
    </source>
</evidence>
<dbReference type="PANTHER" id="PTHR30034">
    <property type="entry name" value="FLAGELLAR MOTOR SWITCH PROTEIN FLIM"/>
    <property type="match status" value="1"/>
</dbReference>
<keyword evidence="8" id="KW-0472">Membrane</keyword>
<evidence type="ECO:0000259" key="11">
    <source>
        <dbReference type="Pfam" id="PF01052"/>
    </source>
</evidence>
<gene>
    <name evidence="12" type="ORF">TSYNT_9510</name>
</gene>
<reference evidence="12" key="1">
    <citation type="journal article" date="2016" name="Genome Announc.">
        <title>Draft Genome Sequence of the Syntrophic Lactate-Degrading Bacterium Tepidanaerobacter syntrophicus JLT.</title>
        <authorList>
            <person name="Matsuura N."/>
            <person name="Ohashi A."/>
            <person name="Tourlousse D.M."/>
            <person name="Sekiguchi Y."/>
        </authorList>
    </citation>
    <scope>NUCLEOTIDE SEQUENCE [LARGE SCALE GENOMIC DNA]</scope>
    <source>
        <strain evidence="12">JL</strain>
    </source>
</reference>
<keyword evidence="13" id="KW-1185">Reference proteome</keyword>
<organism evidence="12">
    <name type="scientific">Tepidanaerobacter syntrophicus</name>
    <dbReference type="NCBI Taxonomy" id="224999"/>
    <lineage>
        <taxon>Bacteria</taxon>
        <taxon>Bacillati</taxon>
        <taxon>Bacillota</taxon>
        <taxon>Clostridia</taxon>
        <taxon>Thermosediminibacterales</taxon>
        <taxon>Tepidanaerobacteraceae</taxon>
        <taxon>Tepidanaerobacter</taxon>
    </lineage>
</organism>
<keyword evidence="12" id="KW-0969">Cilium</keyword>
<dbReference type="Gene3D" id="2.30.330.10">
    <property type="entry name" value="SpoA-like"/>
    <property type="match status" value="1"/>
</dbReference>
<dbReference type="RefSeq" id="WP_059034145.1">
    <property type="nucleotide sequence ID" value="NZ_DF977003.1"/>
</dbReference>
<evidence type="ECO:0000256" key="6">
    <source>
        <dbReference type="ARBA" id="ARBA00022500"/>
    </source>
</evidence>
<dbReference type="NCBIfam" id="TIGR01397">
    <property type="entry name" value="fliM_switch"/>
    <property type="match status" value="1"/>
</dbReference>
<keyword evidence="12" id="KW-0966">Cell projection</keyword>
<protein>
    <recommendedName>
        <fullName evidence="4 10">Flagellar motor switch protein FliM</fullName>
    </recommendedName>
</protein>
<dbReference type="STRING" id="224999.GCA_001485475_02290"/>
<dbReference type="GO" id="GO:0003774">
    <property type="term" value="F:cytoskeletal motor activity"/>
    <property type="evidence" value="ECO:0007669"/>
    <property type="project" value="InterPro"/>
</dbReference>
<dbReference type="GO" id="GO:0009425">
    <property type="term" value="C:bacterial-type flagellum basal body"/>
    <property type="evidence" value="ECO:0007669"/>
    <property type="project" value="UniProtKB-SubCell"/>
</dbReference>
<dbReference type="GO" id="GO:0071978">
    <property type="term" value="P:bacterial-type flagellum-dependent swarming motility"/>
    <property type="evidence" value="ECO:0007669"/>
    <property type="project" value="TreeGrafter"/>
</dbReference>
<keyword evidence="7" id="KW-0283">Flagellar rotation</keyword>
<feature type="domain" description="Flagellar motor switch protein FliN-like C-terminal" evidence="11">
    <location>
        <begin position="252"/>
        <end position="321"/>
    </location>
</feature>
<dbReference type="CDD" id="cd17908">
    <property type="entry name" value="FliM"/>
    <property type="match status" value="1"/>
</dbReference>
<dbReference type="InterPro" id="IPR036429">
    <property type="entry name" value="SpoA-like_sf"/>
</dbReference>
<evidence type="ECO:0000256" key="7">
    <source>
        <dbReference type="ARBA" id="ARBA00022779"/>
    </source>
</evidence>
<dbReference type="InterPro" id="IPR028976">
    <property type="entry name" value="CheC-like_sf"/>
</dbReference>
<dbReference type="PIRSF" id="PIRSF002888">
    <property type="entry name" value="FliM"/>
    <property type="match status" value="1"/>
</dbReference>
<dbReference type="Pfam" id="PF02154">
    <property type="entry name" value="FliM"/>
    <property type="match status" value="1"/>
</dbReference>
<dbReference type="EMBL" id="DF977003">
    <property type="protein sequence ID" value="GAQ26246.1"/>
    <property type="molecule type" value="Genomic_DNA"/>
</dbReference>
<dbReference type="GO" id="GO:0050918">
    <property type="term" value="P:positive chemotaxis"/>
    <property type="evidence" value="ECO:0007669"/>
    <property type="project" value="TreeGrafter"/>
</dbReference>
<dbReference type="InterPro" id="IPR001543">
    <property type="entry name" value="FliN-like_C"/>
</dbReference>
<dbReference type="Proteomes" id="UP000062160">
    <property type="component" value="Unassembled WGS sequence"/>
</dbReference>
<dbReference type="Pfam" id="PF01052">
    <property type="entry name" value="FliMN_C"/>
    <property type="match status" value="1"/>
</dbReference>
<evidence type="ECO:0000256" key="3">
    <source>
        <dbReference type="ARBA" id="ARBA00011049"/>
    </source>
</evidence>
<keyword evidence="9" id="KW-0975">Bacterial flagellum</keyword>
<dbReference type="PANTHER" id="PTHR30034:SF6">
    <property type="entry name" value="YOP PROTEINS TRANSLOCATION PROTEIN Q"/>
    <property type="match status" value="1"/>
</dbReference>
<proteinExistence type="inferred from homology"/>
<keyword evidence="6" id="KW-0145">Chemotaxis</keyword>
<keyword evidence="5" id="KW-1003">Cell membrane</keyword>
<comment type="subcellular location">
    <subcellularLocation>
        <location evidence="1">Bacterial flagellum basal body</location>
    </subcellularLocation>
    <subcellularLocation>
        <location evidence="2">Cell membrane</location>
        <topology evidence="2">Peripheral membrane protein</topology>
    </subcellularLocation>
</comment>
<evidence type="ECO:0000256" key="4">
    <source>
        <dbReference type="ARBA" id="ARBA00021898"/>
    </source>
</evidence>
<evidence type="ECO:0000256" key="2">
    <source>
        <dbReference type="ARBA" id="ARBA00004202"/>
    </source>
</evidence>
<comment type="similarity">
    <text evidence="3">Belongs to the FliM family.</text>
</comment>
<dbReference type="SUPFAM" id="SSF103039">
    <property type="entry name" value="CheC-like"/>
    <property type="match status" value="1"/>
</dbReference>
<keyword evidence="12" id="KW-0282">Flagellum</keyword>
<dbReference type="SUPFAM" id="SSF101801">
    <property type="entry name" value="Surface presentation of antigens (SPOA)"/>
    <property type="match status" value="1"/>
</dbReference>
<name>A0A0U9HI63_9FIRM</name>
<evidence type="ECO:0000256" key="8">
    <source>
        <dbReference type="ARBA" id="ARBA00023136"/>
    </source>
</evidence>
<dbReference type="AlphaFoldDB" id="A0A0U9HI63"/>
<dbReference type="OrthoDB" id="9806941at2"/>
<evidence type="ECO:0000256" key="1">
    <source>
        <dbReference type="ARBA" id="ARBA00004117"/>
    </source>
</evidence>
<dbReference type="GO" id="GO:0005886">
    <property type="term" value="C:plasma membrane"/>
    <property type="evidence" value="ECO:0007669"/>
    <property type="project" value="UniProtKB-SubCell"/>
</dbReference>
<dbReference type="Gene3D" id="3.40.1550.10">
    <property type="entry name" value="CheC-like"/>
    <property type="match status" value="1"/>
</dbReference>
<dbReference type="PRINTS" id="PR00955">
    <property type="entry name" value="FLGMOTORFLIM"/>
</dbReference>
<accession>A0A0U9HI63</accession>
<evidence type="ECO:0000313" key="12">
    <source>
        <dbReference type="EMBL" id="GAQ26246.1"/>
    </source>
</evidence>